<dbReference type="InterPro" id="IPR012334">
    <property type="entry name" value="Pectin_lyas_fold"/>
</dbReference>
<evidence type="ECO:0000313" key="3">
    <source>
        <dbReference type="EMBL" id="KKK84845.1"/>
    </source>
</evidence>
<evidence type="ECO:0000259" key="2">
    <source>
        <dbReference type="Pfam" id="PF05048"/>
    </source>
</evidence>
<dbReference type="AlphaFoldDB" id="A0A0F8ZFT3"/>
<dbReference type="SUPFAM" id="SSF51126">
    <property type="entry name" value="Pectin lyase-like"/>
    <property type="match status" value="1"/>
</dbReference>
<keyword evidence="1" id="KW-1133">Transmembrane helix</keyword>
<dbReference type="InterPro" id="IPR007742">
    <property type="entry name" value="NosD_dom"/>
</dbReference>
<sequence length="306" mass="34110">MTLKIKRKLLVLIILGLSFAILSTNNNILKINLDNDKLNVSSVSGNIHITTNSDWVDLKDAGNITGQGTYTDPYIIEDLVIDYGGSGYGIWVENSVVYFKIENCTIYKSAANIGDSAIKLESVKNAIINNSDFYNNDWGVYLDNSENNTIVGNTFTNNGGIYLGYSNYNTLYLNNLKNSFLNVFTLTDTSGNNLWNSPEELKYTYENKSYTNYLGNFWSDYSGRDADGDGIGDTPVIFYDSVRVTVDSYPLIDDTENYEVGKTIESGGTIPGYILSFLVGMISIASILLMKKIKKQEFLPGFYPVF</sequence>
<dbReference type="InterPro" id="IPR006626">
    <property type="entry name" value="PbH1"/>
</dbReference>
<dbReference type="EMBL" id="LAZR01051580">
    <property type="protein sequence ID" value="KKK84845.1"/>
    <property type="molecule type" value="Genomic_DNA"/>
</dbReference>
<dbReference type="Gene3D" id="2.160.20.10">
    <property type="entry name" value="Single-stranded right-handed beta-helix, Pectin lyase-like"/>
    <property type="match status" value="1"/>
</dbReference>
<keyword evidence="1" id="KW-0472">Membrane</keyword>
<dbReference type="InterPro" id="IPR022441">
    <property type="entry name" value="Para_beta_helix_rpt-2"/>
</dbReference>
<protein>
    <recommendedName>
        <fullName evidence="2">Periplasmic copper-binding protein NosD beta helix domain-containing protein</fullName>
    </recommendedName>
</protein>
<dbReference type="Pfam" id="PF05048">
    <property type="entry name" value="NosD"/>
    <property type="match status" value="1"/>
</dbReference>
<proteinExistence type="predicted"/>
<dbReference type="InterPro" id="IPR011050">
    <property type="entry name" value="Pectin_lyase_fold/virulence"/>
</dbReference>
<comment type="caution">
    <text evidence="3">The sequence shown here is derived from an EMBL/GenBank/DDBJ whole genome shotgun (WGS) entry which is preliminary data.</text>
</comment>
<dbReference type="NCBIfam" id="TIGR03804">
    <property type="entry name" value="para_beta_helix"/>
    <property type="match status" value="2"/>
</dbReference>
<name>A0A0F8ZFT3_9ZZZZ</name>
<evidence type="ECO:0000256" key="1">
    <source>
        <dbReference type="SAM" id="Phobius"/>
    </source>
</evidence>
<keyword evidence="1" id="KW-0812">Transmembrane</keyword>
<organism evidence="3">
    <name type="scientific">marine sediment metagenome</name>
    <dbReference type="NCBI Taxonomy" id="412755"/>
    <lineage>
        <taxon>unclassified sequences</taxon>
        <taxon>metagenomes</taxon>
        <taxon>ecological metagenomes</taxon>
    </lineage>
</organism>
<dbReference type="SMART" id="SM00710">
    <property type="entry name" value="PbH1"/>
    <property type="match status" value="4"/>
</dbReference>
<accession>A0A0F8ZFT3</accession>
<reference evidence="3" key="1">
    <citation type="journal article" date="2015" name="Nature">
        <title>Complex archaea that bridge the gap between prokaryotes and eukaryotes.</title>
        <authorList>
            <person name="Spang A."/>
            <person name="Saw J.H."/>
            <person name="Jorgensen S.L."/>
            <person name="Zaremba-Niedzwiedzka K."/>
            <person name="Martijn J."/>
            <person name="Lind A.E."/>
            <person name="van Eijk R."/>
            <person name="Schleper C."/>
            <person name="Guy L."/>
            <person name="Ettema T.J."/>
        </authorList>
    </citation>
    <scope>NUCLEOTIDE SEQUENCE</scope>
</reference>
<gene>
    <name evidence="3" type="ORF">LCGC14_2779240</name>
</gene>
<feature type="domain" description="Periplasmic copper-binding protein NosD beta helix" evidence="2">
    <location>
        <begin position="44"/>
        <end position="223"/>
    </location>
</feature>
<feature type="transmembrane region" description="Helical" evidence="1">
    <location>
        <begin position="270"/>
        <end position="290"/>
    </location>
</feature>